<accession>A0A7J7P5A0</accession>
<name>A0A7J7P5A0_9MAGN</name>
<dbReference type="OrthoDB" id="270602at2759"/>
<organism evidence="2 3">
    <name type="scientific">Kingdonia uniflora</name>
    <dbReference type="NCBI Taxonomy" id="39325"/>
    <lineage>
        <taxon>Eukaryota</taxon>
        <taxon>Viridiplantae</taxon>
        <taxon>Streptophyta</taxon>
        <taxon>Embryophyta</taxon>
        <taxon>Tracheophyta</taxon>
        <taxon>Spermatophyta</taxon>
        <taxon>Magnoliopsida</taxon>
        <taxon>Ranunculales</taxon>
        <taxon>Circaeasteraceae</taxon>
        <taxon>Kingdonia</taxon>
    </lineage>
</organism>
<dbReference type="Proteomes" id="UP000541444">
    <property type="component" value="Unassembled WGS sequence"/>
</dbReference>
<evidence type="ECO:0000259" key="1">
    <source>
        <dbReference type="Pfam" id="PF03478"/>
    </source>
</evidence>
<proteinExistence type="predicted"/>
<feature type="domain" description="KIB1-4 beta-propeller" evidence="1">
    <location>
        <begin position="174"/>
        <end position="441"/>
    </location>
</feature>
<dbReference type="PANTHER" id="PTHR44259:SF107">
    <property type="entry name" value="F-BOX PROTEIN SKIP23-LIKE"/>
    <property type="match status" value="1"/>
</dbReference>
<dbReference type="InterPro" id="IPR005174">
    <property type="entry name" value="KIB1-4_b-propeller"/>
</dbReference>
<evidence type="ECO:0000313" key="3">
    <source>
        <dbReference type="Proteomes" id="UP000541444"/>
    </source>
</evidence>
<keyword evidence="3" id="KW-1185">Reference proteome</keyword>
<dbReference type="InterPro" id="IPR050942">
    <property type="entry name" value="F-box_BR-signaling"/>
</dbReference>
<evidence type="ECO:0000313" key="2">
    <source>
        <dbReference type="EMBL" id="KAF6174625.1"/>
    </source>
</evidence>
<dbReference type="EMBL" id="JACGCM010000252">
    <property type="protein sequence ID" value="KAF6174625.1"/>
    <property type="molecule type" value="Genomic_DNA"/>
</dbReference>
<reference evidence="2 3" key="1">
    <citation type="journal article" date="2020" name="IScience">
        <title>Genome Sequencing of the Endangered Kingdonia uniflora (Circaeasteraceae, Ranunculales) Reveals Potential Mechanisms of Evolutionary Specialization.</title>
        <authorList>
            <person name="Sun Y."/>
            <person name="Deng T."/>
            <person name="Zhang A."/>
            <person name="Moore M.J."/>
            <person name="Landis J.B."/>
            <person name="Lin N."/>
            <person name="Zhang H."/>
            <person name="Zhang X."/>
            <person name="Huang J."/>
            <person name="Zhang X."/>
            <person name="Sun H."/>
            <person name="Wang H."/>
        </authorList>
    </citation>
    <scope>NUCLEOTIDE SEQUENCE [LARGE SCALE GENOMIC DNA]</scope>
    <source>
        <strain evidence="2">TB1705</strain>
        <tissue evidence="2">Leaf</tissue>
    </source>
</reference>
<sequence length="534" mass="60835">MKSAPPAFEKQNLISSFIEIVKQFFKATDWKLEDAIQLFYVRNEGEGFASSSYPPAAADCLPLPDQKSGGEVKNIASENARHAGQIEEVQMSRDWTCLPGDILNEVSKNFICMNDFVCFGAVCVSWKSFYDENRSLRPLPRKLRPQLPVLLVLDKQEDMCSYYSLSTTERGEYFHHLQTPLPYSKLQDSRFFGRVSSSYGWLVIVNPDFTVELLNPFLSVKNKIHLPPLSTSTTEKSINYEVQLSPLLTSRSERDDEGNYIDFFIRKAVLSASPTWTSDYVVLAIYGRDAELAFHKPGDIAWTRIGGNDMFDDVTYYKDELYGVDYTGVVFAYDIRTSSAKERHVSGKSQYGAEDGLHDWSFVESLGDLLLVRRIFVAATADIRFEVFKIDPFGGKRDPMTNLCGQILFVSSFYSISLSSSYFPGYNPNCIYFSDGMTRFRCGTDYFPIRLFNLKQGSYDVHSVHLKIGNYRRITSKTKVLGEESPERAEEERARGVPFDYAECSTYPLFADPPYEGQHFDTVEDARVCYEQYG</sequence>
<protein>
    <recommendedName>
        <fullName evidence="1">KIB1-4 beta-propeller domain-containing protein</fullName>
    </recommendedName>
</protein>
<dbReference type="AlphaFoldDB" id="A0A7J7P5A0"/>
<dbReference type="PANTHER" id="PTHR44259">
    <property type="entry name" value="OS07G0183000 PROTEIN-RELATED"/>
    <property type="match status" value="1"/>
</dbReference>
<comment type="caution">
    <text evidence="2">The sequence shown here is derived from an EMBL/GenBank/DDBJ whole genome shotgun (WGS) entry which is preliminary data.</text>
</comment>
<gene>
    <name evidence="2" type="ORF">GIB67_006277</name>
</gene>
<dbReference type="Pfam" id="PF03478">
    <property type="entry name" value="Beta-prop_KIB1-4"/>
    <property type="match status" value="1"/>
</dbReference>